<dbReference type="InterPro" id="IPR051678">
    <property type="entry name" value="AGP_Transferase"/>
</dbReference>
<feature type="domain" description="Aminoglycoside phosphotransferase" evidence="1">
    <location>
        <begin position="30"/>
        <end position="231"/>
    </location>
</feature>
<gene>
    <name evidence="2" type="ORF">BET01_12570</name>
</gene>
<dbReference type="RefSeq" id="WP_120195422.1">
    <property type="nucleotide sequence ID" value="NZ_MCIA01000003.1"/>
</dbReference>
<dbReference type="PANTHER" id="PTHR21310:SF56">
    <property type="entry name" value="AMINOGLYCOSIDE PHOSPHOTRANSFERASE DOMAIN-CONTAINING PROTEIN"/>
    <property type="match status" value="1"/>
</dbReference>
<dbReference type="PANTHER" id="PTHR21310">
    <property type="entry name" value="AMINOGLYCOSIDE PHOSPHOTRANSFERASE-RELATED-RELATED"/>
    <property type="match status" value="1"/>
</dbReference>
<name>A0A419T949_9FIRM</name>
<dbReference type="InterPro" id="IPR011009">
    <property type="entry name" value="Kinase-like_dom_sf"/>
</dbReference>
<dbReference type="OrthoDB" id="334783at2"/>
<dbReference type="AlphaFoldDB" id="A0A419T949"/>
<reference evidence="2 3" key="1">
    <citation type="submission" date="2016-08" db="EMBL/GenBank/DDBJ databases">
        <title>A new outlook on sporulation: Clostridium algidixylanolyticum.</title>
        <authorList>
            <person name="Poppleton D.I."/>
            <person name="Gribaldo S."/>
        </authorList>
    </citation>
    <scope>NUCLEOTIDE SEQUENCE [LARGE SCALE GENOMIC DNA]</scope>
    <source>
        <strain evidence="2 3">SPL73</strain>
    </source>
</reference>
<proteinExistence type="predicted"/>
<keyword evidence="3" id="KW-1185">Reference proteome</keyword>
<evidence type="ECO:0000313" key="3">
    <source>
        <dbReference type="Proteomes" id="UP000284277"/>
    </source>
</evidence>
<evidence type="ECO:0000313" key="2">
    <source>
        <dbReference type="EMBL" id="RKD33992.1"/>
    </source>
</evidence>
<dbReference type="Pfam" id="PF01636">
    <property type="entry name" value="APH"/>
    <property type="match status" value="1"/>
</dbReference>
<organism evidence="2 3">
    <name type="scientific">Lacrimispora algidixylanolytica</name>
    <dbReference type="NCBI Taxonomy" id="94868"/>
    <lineage>
        <taxon>Bacteria</taxon>
        <taxon>Bacillati</taxon>
        <taxon>Bacillota</taxon>
        <taxon>Clostridia</taxon>
        <taxon>Lachnospirales</taxon>
        <taxon>Lachnospiraceae</taxon>
        <taxon>Lacrimispora</taxon>
    </lineage>
</organism>
<protein>
    <recommendedName>
        <fullName evidence="1">Aminoglycoside phosphotransferase domain-containing protein</fullName>
    </recommendedName>
</protein>
<dbReference type="Gene3D" id="3.90.1200.10">
    <property type="match status" value="1"/>
</dbReference>
<dbReference type="EMBL" id="MCIA01000003">
    <property type="protein sequence ID" value="RKD33992.1"/>
    <property type="molecule type" value="Genomic_DNA"/>
</dbReference>
<dbReference type="SUPFAM" id="SSF56112">
    <property type="entry name" value="Protein kinase-like (PK-like)"/>
    <property type="match status" value="1"/>
</dbReference>
<accession>A0A419T949</accession>
<comment type="caution">
    <text evidence="2">The sequence shown here is derived from an EMBL/GenBank/DDBJ whole genome shotgun (WGS) entry which is preliminary data.</text>
</comment>
<dbReference type="InterPro" id="IPR002575">
    <property type="entry name" value="Aminoglycoside_PTrfase"/>
</dbReference>
<dbReference type="Proteomes" id="UP000284277">
    <property type="component" value="Unassembled WGS sequence"/>
</dbReference>
<sequence>MKSLNESLEKLFNTSPDNIILSRCKNGDVNSSYIASYGDNKYFIKIQDKDHLPDLYENQIEREVISTDLCTSQSIPCPQILDYDLDAKFIITEYMDYEVLGNLWGLLDLKKQKQIKDQALCILEKMNNIQSEYFGGLYKGGNLEQFNKWTDSYKNIVKIALNDCLRYGSLTEDECKIITDKVNENCKQLDQEKQPIAVFSHLDLHWNNIFMDKDAQQIKGVFDFGSALYTPSYMSYFRLNGGFLYGTDSFYTNDTICPMELKRCEYECAKILNTLDYFTFLSYKNMNYEMEKHLLLD</sequence>
<evidence type="ECO:0000259" key="1">
    <source>
        <dbReference type="Pfam" id="PF01636"/>
    </source>
</evidence>